<dbReference type="EMBL" id="WUFV01000020">
    <property type="protein sequence ID" value="NEK18394.1"/>
    <property type="molecule type" value="Genomic_DNA"/>
</dbReference>
<sequence>MSHLANKLRVLVVEDEALIAFFVEDTLTEMGHEVGAVASRMQEALDAARTGTFDLAIIDVNLDGKPSYPIAETLMERGIPFVFATGYGAGGLDPKFAGTPVLAKPFAMADLQRLLAQVSADG</sequence>
<dbReference type="SMART" id="SM00448">
    <property type="entry name" value="REC"/>
    <property type="match status" value="1"/>
</dbReference>
<dbReference type="InterPro" id="IPR001789">
    <property type="entry name" value="Sig_transdc_resp-reg_receiver"/>
</dbReference>
<dbReference type="Pfam" id="PF00072">
    <property type="entry name" value="Response_reg"/>
    <property type="match status" value="1"/>
</dbReference>
<accession>A0A7K3VNH3</accession>
<name>A0A7K3VNH3_RHILE</name>
<dbReference type="InterPro" id="IPR050595">
    <property type="entry name" value="Bact_response_regulator"/>
</dbReference>
<comment type="caution">
    <text evidence="4">The sequence shown here is derived from an EMBL/GenBank/DDBJ whole genome shotgun (WGS) entry which is preliminary data.</text>
</comment>
<feature type="modified residue" description="4-aspartylphosphate" evidence="2">
    <location>
        <position position="59"/>
    </location>
</feature>
<dbReference type="AlphaFoldDB" id="A0A7K3VNH3"/>
<dbReference type="SUPFAM" id="SSF52172">
    <property type="entry name" value="CheY-like"/>
    <property type="match status" value="1"/>
</dbReference>
<dbReference type="Gene3D" id="3.40.50.2300">
    <property type="match status" value="1"/>
</dbReference>
<organism evidence="4 5">
    <name type="scientific">Rhizobium leguminosarum</name>
    <dbReference type="NCBI Taxonomy" id="384"/>
    <lineage>
        <taxon>Bacteria</taxon>
        <taxon>Pseudomonadati</taxon>
        <taxon>Pseudomonadota</taxon>
        <taxon>Alphaproteobacteria</taxon>
        <taxon>Hyphomicrobiales</taxon>
        <taxon>Rhizobiaceae</taxon>
        <taxon>Rhizobium/Agrobacterium group</taxon>
        <taxon>Rhizobium</taxon>
    </lineage>
</organism>
<dbReference type="PANTHER" id="PTHR44591">
    <property type="entry name" value="STRESS RESPONSE REGULATOR PROTEIN 1"/>
    <property type="match status" value="1"/>
</dbReference>
<gene>
    <name evidence="4" type="ORF">GR257_26685</name>
</gene>
<reference evidence="4 5" key="1">
    <citation type="submission" date="2019-12" db="EMBL/GenBank/DDBJ databases">
        <title>Rhizobium genotypes associated with high levels of biological nitrogen fixation by grain legumes in a temperate-maritime cropping system.</title>
        <authorList>
            <person name="Maluk M."/>
            <person name="Francesc Ferrando Molina F."/>
            <person name="Lopez Del Egido L."/>
            <person name="Lafos M."/>
            <person name="Langarica-Fuentes A."/>
            <person name="Gebre Yohannes G."/>
            <person name="Young M.W."/>
            <person name="Martin P."/>
            <person name="Gantlett R."/>
            <person name="Kenicer G."/>
            <person name="Hawes C."/>
            <person name="Begg G.S."/>
            <person name="Quilliam R.S."/>
            <person name="Squire G.R."/>
            <person name="Poole P.S."/>
            <person name="Young P.W."/>
            <person name="Iannetta P.M."/>
            <person name="James E.K."/>
        </authorList>
    </citation>
    <scope>NUCLEOTIDE SEQUENCE [LARGE SCALE GENOMIC DNA]</scope>
    <source>
        <strain evidence="4 5">JHI54</strain>
    </source>
</reference>
<evidence type="ECO:0000313" key="5">
    <source>
        <dbReference type="Proteomes" id="UP000471705"/>
    </source>
</evidence>
<feature type="domain" description="Response regulatory" evidence="3">
    <location>
        <begin position="9"/>
        <end position="119"/>
    </location>
</feature>
<evidence type="ECO:0000256" key="1">
    <source>
        <dbReference type="ARBA" id="ARBA00022553"/>
    </source>
</evidence>
<dbReference type="PROSITE" id="PS50110">
    <property type="entry name" value="RESPONSE_REGULATORY"/>
    <property type="match status" value="1"/>
</dbReference>
<dbReference type="InterPro" id="IPR011006">
    <property type="entry name" value="CheY-like_superfamily"/>
</dbReference>
<dbReference type="PANTHER" id="PTHR44591:SF24">
    <property type="entry name" value="PROTEIN-GLUTAMATE METHYLESTERASE_PROTEIN-GLUTAMINE GLUTAMINASE 1"/>
    <property type="match status" value="1"/>
</dbReference>
<evidence type="ECO:0000313" key="4">
    <source>
        <dbReference type="EMBL" id="NEK18394.1"/>
    </source>
</evidence>
<dbReference type="GO" id="GO:0000160">
    <property type="term" value="P:phosphorelay signal transduction system"/>
    <property type="evidence" value="ECO:0007669"/>
    <property type="project" value="InterPro"/>
</dbReference>
<dbReference type="RefSeq" id="WP_164048740.1">
    <property type="nucleotide sequence ID" value="NZ_WUFV01000020.1"/>
</dbReference>
<protein>
    <submittedName>
        <fullName evidence="4">Response regulator</fullName>
    </submittedName>
</protein>
<keyword evidence="1 2" id="KW-0597">Phosphoprotein</keyword>
<evidence type="ECO:0000259" key="3">
    <source>
        <dbReference type="PROSITE" id="PS50110"/>
    </source>
</evidence>
<proteinExistence type="predicted"/>
<evidence type="ECO:0000256" key="2">
    <source>
        <dbReference type="PROSITE-ProRule" id="PRU00169"/>
    </source>
</evidence>
<dbReference type="Proteomes" id="UP000471705">
    <property type="component" value="Unassembled WGS sequence"/>
</dbReference>